<dbReference type="InterPro" id="IPR045851">
    <property type="entry name" value="AMP-bd_C_sf"/>
</dbReference>
<evidence type="ECO:0000256" key="3">
    <source>
        <dbReference type="ARBA" id="ARBA00022598"/>
    </source>
</evidence>
<feature type="compositionally biased region" description="Gly residues" evidence="5">
    <location>
        <begin position="298"/>
        <end position="309"/>
    </location>
</feature>
<comment type="catalytic activity">
    <reaction evidence="4">
        <text>(E)-4-coumarate + ATP + CoA = (E)-4-coumaroyl-CoA + AMP + diphosphate</text>
        <dbReference type="Rhea" id="RHEA:19641"/>
        <dbReference type="ChEBI" id="CHEBI:12876"/>
        <dbReference type="ChEBI" id="CHEBI:30616"/>
        <dbReference type="ChEBI" id="CHEBI:33019"/>
        <dbReference type="ChEBI" id="CHEBI:57287"/>
        <dbReference type="ChEBI" id="CHEBI:85008"/>
        <dbReference type="ChEBI" id="CHEBI:456215"/>
        <dbReference type="EC" id="6.2.1.12"/>
    </reaction>
    <physiologicalReaction direction="left-to-right" evidence="4">
        <dbReference type="Rhea" id="RHEA:19642"/>
    </physiologicalReaction>
</comment>
<dbReference type="PANTHER" id="PTHR43859">
    <property type="entry name" value="ACYL-ACTIVATING ENZYME"/>
    <property type="match status" value="1"/>
</dbReference>
<dbReference type="InterPro" id="IPR020845">
    <property type="entry name" value="AMP-binding_CS"/>
</dbReference>
<evidence type="ECO:0000259" key="6">
    <source>
        <dbReference type="Pfam" id="PF00501"/>
    </source>
</evidence>
<proteinExistence type="inferred from homology"/>
<dbReference type="FunFam" id="3.30.300.30:FF:000008">
    <property type="entry name" value="2,3-dihydroxybenzoate-AMP ligase"/>
    <property type="match status" value="1"/>
</dbReference>
<feature type="compositionally biased region" description="Basic and acidic residues" evidence="5">
    <location>
        <begin position="312"/>
        <end position="324"/>
    </location>
</feature>
<protein>
    <recommendedName>
        <fullName evidence="2">4-coumarate--CoA ligase</fullName>
        <ecNumber evidence="2">6.2.1.12</ecNumber>
    </recommendedName>
</protein>
<dbReference type="Gene3D" id="3.40.50.12780">
    <property type="entry name" value="N-terminal domain of ligase-like"/>
    <property type="match status" value="1"/>
</dbReference>
<dbReference type="SUPFAM" id="SSF56801">
    <property type="entry name" value="Acetyl-CoA synthetase-like"/>
    <property type="match status" value="1"/>
</dbReference>
<evidence type="ECO:0000256" key="2">
    <source>
        <dbReference type="ARBA" id="ARBA00012959"/>
    </source>
</evidence>
<dbReference type="InterPro" id="IPR025110">
    <property type="entry name" value="AMP-bd_C"/>
</dbReference>
<evidence type="ECO:0000313" key="9">
    <source>
        <dbReference type="Proteomes" id="UP001189122"/>
    </source>
</evidence>
<keyword evidence="9" id="KW-1185">Reference proteome</keyword>
<dbReference type="Gene3D" id="3.30.300.30">
    <property type="match status" value="1"/>
</dbReference>
<evidence type="ECO:0000256" key="5">
    <source>
        <dbReference type="SAM" id="MobiDB-lite"/>
    </source>
</evidence>
<dbReference type="GO" id="GO:0016207">
    <property type="term" value="F:4-coumarate-CoA ligase activity"/>
    <property type="evidence" value="ECO:0007669"/>
    <property type="project" value="UniProtKB-EC"/>
</dbReference>
<dbReference type="Pfam" id="PF00501">
    <property type="entry name" value="AMP-binding"/>
    <property type="match status" value="1"/>
</dbReference>
<dbReference type="GO" id="GO:0106290">
    <property type="term" value="F:trans-cinnamate-CoA ligase activity"/>
    <property type="evidence" value="ECO:0007669"/>
    <property type="project" value="UniProtKB-ARBA"/>
</dbReference>
<dbReference type="InterPro" id="IPR000873">
    <property type="entry name" value="AMP-dep_synth/lig_dom"/>
</dbReference>
<dbReference type="EC" id="6.2.1.12" evidence="2"/>
<comment type="similarity">
    <text evidence="1">Belongs to the ATP-dependent AMP-binding enzyme family.</text>
</comment>
<name>A0A7I8IDB8_SPIIN</name>
<feature type="domain" description="AMP-binding enzyme C-terminal" evidence="7">
    <location>
        <begin position="416"/>
        <end position="494"/>
    </location>
</feature>
<sequence length="519" mass="56144">MEELMMANAANGCPLTPLGFLERAATVYGDCPSVVYNDTVYTWSQTLERCLRLASALCDLGVSPGDVVSVVSPNIPAMYELHFGVPMAGAVLNSVNLRLDARTISVLLRHAESRFVFVDGESRSVIDDAVSRFGPAAAQEGLTYESLIRKGDPQFRWVRPKSDWTPMVLNYTSGTTSDPKGVVHCHRGIFLITVDSLLNWSVPCRPVYLWTLPMFHANGWSFPWGMAAAGGTNVCLRKFDAATVYGAIRRHGVTHMCGAPVVLNMLANSPTTAAGRRGAPAPPGKAAGRDSHRRSAAPGGGAVPHGGPGLLREPRVRPDGDGGARHLLRVEGGVGQVPGEGERREGRQNLGEIVLRGGCLMLGYLKDPVGTAKSVRRNGWFYTGDVGVMHPDGYLEIKDRSKDVIISGGENMSSVEVESVLYTHPGVYEAAVVARPDELWGETPCAFVSLKAGGGARRPTEEEIIAHCRERLPRFMVPKTVVFKEELPRTSTGKIQKYLLREMARALGPPPLPQPSSRM</sequence>
<feature type="domain" description="AMP-dependent synthetase/ligase" evidence="6">
    <location>
        <begin position="21"/>
        <end position="273"/>
    </location>
</feature>
<dbReference type="AlphaFoldDB" id="A0A7I8IDB8"/>
<evidence type="ECO:0000313" key="8">
    <source>
        <dbReference type="EMBL" id="CAA2616060.1"/>
    </source>
</evidence>
<accession>A0A7I8IDB8</accession>
<dbReference type="GO" id="GO:0009698">
    <property type="term" value="P:phenylpropanoid metabolic process"/>
    <property type="evidence" value="ECO:0007669"/>
    <property type="project" value="UniProtKB-ARBA"/>
</dbReference>
<dbReference type="PROSITE" id="PS00455">
    <property type="entry name" value="AMP_BINDING"/>
    <property type="match status" value="1"/>
</dbReference>
<reference evidence="8 9" key="1">
    <citation type="submission" date="2019-12" db="EMBL/GenBank/DDBJ databases">
        <authorList>
            <person name="Scholz U."/>
            <person name="Mascher M."/>
            <person name="Fiebig A."/>
        </authorList>
    </citation>
    <scope>NUCLEOTIDE SEQUENCE</scope>
</reference>
<evidence type="ECO:0000256" key="1">
    <source>
        <dbReference type="ARBA" id="ARBA00006432"/>
    </source>
</evidence>
<dbReference type="PANTHER" id="PTHR43859:SF57">
    <property type="entry name" value="ACYL-ACTIVATING ENZYME 8-RELATED"/>
    <property type="match status" value="1"/>
</dbReference>
<dbReference type="EMBL" id="CACRZD030000002">
    <property type="protein sequence ID" value="CAA6655756.1"/>
    <property type="molecule type" value="Genomic_DNA"/>
</dbReference>
<organism evidence="8">
    <name type="scientific">Spirodela intermedia</name>
    <name type="common">Intermediate duckweed</name>
    <dbReference type="NCBI Taxonomy" id="51605"/>
    <lineage>
        <taxon>Eukaryota</taxon>
        <taxon>Viridiplantae</taxon>
        <taxon>Streptophyta</taxon>
        <taxon>Embryophyta</taxon>
        <taxon>Tracheophyta</taxon>
        <taxon>Spermatophyta</taxon>
        <taxon>Magnoliopsida</taxon>
        <taxon>Liliopsida</taxon>
        <taxon>Araceae</taxon>
        <taxon>Lemnoideae</taxon>
        <taxon>Spirodela</taxon>
    </lineage>
</organism>
<dbReference type="EMBL" id="LR743589">
    <property type="protein sequence ID" value="CAA2616060.1"/>
    <property type="molecule type" value="Genomic_DNA"/>
</dbReference>
<evidence type="ECO:0000259" key="7">
    <source>
        <dbReference type="Pfam" id="PF13193"/>
    </source>
</evidence>
<dbReference type="InterPro" id="IPR042099">
    <property type="entry name" value="ANL_N_sf"/>
</dbReference>
<feature type="region of interest" description="Disordered" evidence="5">
    <location>
        <begin position="272"/>
        <end position="345"/>
    </location>
</feature>
<keyword evidence="3" id="KW-0436">Ligase</keyword>
<dbReference type="Pfam" id="PF13193">
    <property type="entry name" value="AMP-binding_C"/>
    <property type="match status" value="1"/>
</dbReference>
<dbReference type="Proteomes" id="UP001189122">
    <property type="component" value="Unassembled WGS sequence"/>
</dbReference>
<evidence type="ECO:0000256" key="4">
    <source>
        <dbReference type="ARBA" id="ARBA00034252"/>
    </source>
</evidence>
<gene>
    <name evidence="8" type="ORF">SI7747_02002296</name>
</gene>